<dbReference type="RefSeq" id="XP_001745572.1">
    <property type="nucleotide sequence ID" value="XM_001745520.1"/>
</dbReference>
<sequence>MLDIYSVLTVGALGAGAMFYAYYVNQQAAGPVSAQATPKPFPKAKRTTRAQSGLTALRARAKIAYDDSNADHQRLLQRLWTAMRPNQPYPGALSLAWRDLGFQGEEPATDFRGMGLLGLDALVYAAEHHQADLIDRINRPNDDVFFYFFAIGGINIAETILRLLEDEAALANAVLDREADAATCFGRVVVDAWLQFDQVFILYIQQFLADGNPPELTIMQFEQARQRFEAHYRDRMATLVADGGETLSILLAG</sequence>
<dbReference type="Pfam" id="PF04727">
    <property type="entry name" value="ELMO_CED12"/>
    <property type="match status" value="1"/>
</dbReference>
<dbReference type="GO" id="GO:0005096">
    <property type="term" value="F:GTPase activator activity"/>
    <property type="evidence" value="ECO:0000318"/>
    <property type="project" value="GO_Central"/>
</dbReference>
<reference evidence="2 3" key="1">
    <citation type="journal article" date="2008" name="Nature">
        <title>The genome of the choanoflagellate Monosiga brevicollis and the origin of metazoans.</title>
        <authorList>
            <consortium name="JGI Sequencing"/>
            <person name="King N."/>
            <person name="Westbrook M.J."/>
            <person name="Young S.L."/>
            <person name="Kuo A."/>
            <person name="Abedin M."/>
            <person name="Chapman J."/>
            <person name="Fairclough S."/>
            <person name="Hellsten U."/>
            <person name="Isogai Y."/>
            <person name="Letunic I."/>
            <person name="Marr M."/>
            <person name="Pincus D."/>
            <person name="Putnam N."/>
            <person name="Rokas A."/>
            <person name="Wright K.J."/>
            <person name="Zuzow R."/>
            <person name="Dirks W."/>
            <person name="Good M."/>
            <person name="Goodstein D."/>
            <person name="Lemons D."/>
            <person name="Li W."/>
            <person name="Lyons J.B."/>
            <person name="Morris A."/>
            <person name="Nichols S."/>
            <person name="Richter D.J."/>
            <person name="Salamov A."/>
            <person name="Bork P."/>
            <person name="Lim W.A."/>
            <person name="Manning G."/>
            <person name="Miller W.T."/>
            <person name="McGinnis W."/>
            <person name="Shapiro H."/>
            <person name="Tjian R."/>
            <person name="Grigoriev I.V."/>
            <person name="Rokhsar D."/>
        </authorList>
    </citation>
    <scope>NUCLEOTIDE SEQUENCE [LARGE SCALE GENOMIC DNA]</scope>
    <source>
        <strain evidence="3">MX1 / ATCC 50154</strain>
    </source>
</reference>
<dbReference type="InterPro" id="IPR006816">
    <property type="entry name" value="ELMO_dom"/>
</dbReference>
<dbReference type="GeneID" id="5890843"/>
<proteinExistence type="predicted"/>
<dbReference type="KEGG" id="mbr:MONBRDRAFT_32351"/>
<dbReference type="PANTHER" id="PTHR12771">
    <property type="entry name" value="ENGULFMENT AND CELL MOTILITY"/>
    <property type="match status" value="1"/>
</dbReference>
<keyword evidence="3" id="KW-1185">Reference proteome</keyword>
<dbReference type="InterPro" id="IPR050868">
    <property type="entry name" value="ELMO_domain-containing"/>
</dbReference>
<protein>
    <recommendedName>
        <fullName evidence="1">ELMO domain-containing protein</fullName>
    </recommendedName>
</protein>
<dbReference type="AlphaFoldDB" id="A9UYZ1"/>
<name>A9UYZ1_MONBE</name>
<dbReference type="Proteomes" id="UP000001357">
    <property type="component" value="Unassembled WGS sequence"/>
</dbReference>
<dbReference type="EMBL" id="CH991550">
    <property type="protein sequence ID" value="EDQ89543.1"/>
    <property type="molecule type" value="Genomic_DNA"/>
</dbReference>
<evidence type="ECO:0000313" key="3">
    <source>
        <dbReference type="Proteomes" id="UP000001357"/>
    </source>
</evidence>
<evidence type="ECO:0000313" key="2">
    <source>
        <dbReference type="EMBL" id="EDQ89543.1"/>
    </source>
</evidence>
<feature type="domain" description="ELMO" evidence="1">
    <location>
        <begin position="71"/>
        <end position="236"/>
    </location>
</feature>
<dbReference type="PROSITE" id="PS51335">
    <property type="entry name" value="ELMO"/>
    <property type="match status" value="1"/>
</dbReference>
<accession>A9UYZ1</accession>
<evidence type="ECO:0000259" key="1">
    <source>
        <dbReference type="PROSITE" id="PS51335"/>
    </source>
</evidence>
<dbReference type="InParanoid" id="A9UYZ1"/>
<gene>
    <name evidence="2" type="ORF">MONBRDRAFT_32351</name>
</gene>
<dbReference type="PANTHER" id="PTHR12771:SF51">
    <property type="entry name" value="LD01482P"/>
    <property type="match status" value="1"/>
</dbReference>
<dbReference type="FunCoup" id="A9UYZ1">
    <property type="interactions" value="411"/>
</dbReference>
<dbReference type="eggNOG" id="KOG2998">
    <property type="taxonomic scope" value="Eukaryota"/>
</dbReference>
<organism evidence="2 3">
    <name type="scientific">Monosiga brevicollis</name>
    <name type="common">Choanoflagellate</name>
    <dbReference type="NCBI Taxonomy" id="81824"/>
    <lineage>
        <taxon>Eukaryota</taxon>
        <taxon>Choanoflagellata</taxon>
        <taxon>Craspedida</taxon>
        <taxon>Salpingoecidae</taxon>
        <taxon>Monosiga</taxon>
    </lineage>
</organism>